<feature type="binding site" evidence="7">
    <location>
        <position position="295"/>
    </location>
    <ligand>
        <name>[4Fe-4S] cluster</name>
        <dbReference type="ChEBI" id="CHEBI:49883"/>
    </ligand>
</feature>
<keyword evidence="8" id="KW-0472">Membrane</keyword>
<keyword evidence="5 7" id="KW-0411">Iron-sulfur</keyword>
<dbReference type="AlphaFoldDB" id="E1YDK5"/>
<evidence type="ECO:0000256" key="1">
    <source>
        <dbReference type="ARBA" id="ARBA00022485"/>
    </source>
</evidence>
<protein>
    <recommendedName>
        <fullName evidence="7">4-hydroxy-3-methylbut-2-en-1-yl diphosphate synthase (flavodoxin)</fullName>
        <ecNumber evidence="7">1.17.7.3</ecNumber>
    </recommendedName>
    <alternativeName>
        <fullName evidence="7">1-hydroxy-2-methyl-2-(E)-butenyl 4-diphosphate synthase</fullName>
    </alternativeName>
</protein>
<gene>
    <name evidence="7" type="primary">ispG</name>
    <name evidence="11" type="ORF">N47_G39730</name>
</gene>
<feature type="domain" description="IspG C-terminal" evidence="10">
    <location>
        <begin position="288"/>
        <end position="375"/>
    </location>
</feature>
<name>E1YDK5_9BACT</name>
<dbReference type="InterPro" id="IPR058579">
    <property type="entry name" value="IspG_C"/>
</dbReference>
<dbReference type="HAMAP" id="MF_00159">
    <property type="entry name" value="IspG"/>
    <property type="match status" value="1"/>
</dbReference>
<evidence type="ECO:0000256" key="6">
    <source>
        <dbReference type="ARBA" id="ARBA00023229"/>
    </source>
</evidence>
<feature type="transmembrane region" description="Helical" evidence="8">
    <location>
        <begin position="7"/>
        <end position="25"/>
    </location>
</feature>
<dbReference type="NCBIfam" id="TIGR00612">
    <property type="entry name" value="ispG_gcpE"/>
    <property type="match status" value="1"/>
</dbReference>
<comment type="cofactor">
    <cofactor evidence="7">
        <name>[4Fe-4S] cluster</name>
        <dbReference type="ChEBI" id="CHEBI:49883"/>
    </cofactor>
    <text evidence="7">Binds 1 [4Fe-4S] cluster.</text>
</comment>
<feature type="binding site" evidence="7">
    <location>
        <position position="327"/>
    </location>
    <ligand>
        <name>[4Fe-4S] cluster</name>
        <dbReference type="ChEBI" id="CHEBI:49883"/>
    </ligand>
</feature>
<comment type="pathway">
    <text evidence="7">Isoprenoid biosynthesis; isopentenyl diphosphate biosynthesis via DXP pathway; isopentenyl diphosphate from 1-deoxy-D-xylulose 5-phosphate: step 5/6.</text>
</comment>
<dbReference type="GO" id="GO:0005506">
    <property type="term" value="F:iron ion binding"/>
    <property type="evidence" value="ECO:0007669"/>
    <property type="project" value="InterPro"/>
</dbReference>
<evidence type="ECO:0000259" key="9">
    <source>
        <dbReference type="Pfam" id="PF04551"/>
    </source>
</evidence>
<dbReference type="GO" id="GO:0051539">
    <property type="term" value="F:4 iron, 4 sulfur cluster binding"/>
    <property type="evidence" value="ECO:0007669"/>
    <property type="project" value="UniProtKB-UniRule"/>
</dbReference>
<keyword evidence="6 7" id="KW-0414">Isoprene biosynthesis</keyword>
<dbReference type="InterPro" id="IPR058578">
    <property type="entry name" value="IspG_TIM"/>
</dbReference>
<dbReference type="Gene3D" id="3.30.413.10">
    <property type="entry name" value="Sulfite Reductase Hemoprotein, domain 1"/>
    <property type="match status" value="1"/>
</dbReference>
<dbReference type="Pfam" id="PF26540">
    <property type="entry name" value="GcpE_C"/>
    <property type="match status" value="1"/>
</dbReference>
<dbReference type="InterPro" id="IPR045854">
    <property type="entry name" value="NO2/SO3_Rdtase_4Fe4S_sf"/>
</dbReference>
<evidence type="ECO:0000256" key="7">
    <source>
        <dbReference type="HAMAP-Rule" id="MF_00159"/>
    </source>
</evidence>
<comment type="similarity">
    <text evidence="7">Belongs to the IspG family.</text>
</comment>
<evidence type="ECO:0000256" key="8">
    <source>
        <dbReference type="SAM" id="Phobius"/>
    </source>
</evidence>
<evidence type="ECO:0000313" key="11">
    <source>
        <dbReference type="EMBL" id="CBX28649.1"/>
    </source>
</evidence>
<evidence type="ECO:0000256" key="3">
    <source>
        <dbReference type="ARBA" id="ARBA00023002"/>
    </source>
</evidence>
<reference evidence="11" key="1">
    <citation type="journal article" date="2011" name="Environ. Microbiol.">
        <title>Genomic insights into the metabolic potential of the polycyclic aromatic hydrocarbon degrading sulfate-reducing Deltaproteobacterium N47.</title>
        <authorList>
            <person name="Bergmann F."/>
            <person name="Selesi D."/>
            <person name="Weinmaier T."/>
            <person name="Tischler P."/>
            <person name="Rattei T."/>
            <person name="Meckenstock R.U."/>
        </authorList>
    </citation>
    <scope>NUCLEOTIDE SEQUENCE</scope>
</reference>
<dbReference type="NCBIfam" id="NF001540">
    <property type="entry name" value="PRK00366.1"/>
    <property type="match status" value="1"/>
</dbReference>
<dbReference type="Gene3D" id="3.20.20.20">
    <property type="entry name" value="Dihydropteroate synthase-like"/>
    <property type="match status" value="1"/>
</dbReference>
<dbReference type="Pfam" id="PF04551">
    <property type="entry name" value="GcpE"/>
    <property type="match status" value="1"/>
</dbReference>
<dbReference type="InterPro" id="IPR011005">
    <property type="entry name" value="Dihydropteroate_synth-like_sf"/>
</dbReference>
<dbReference type="EMBL" id="FR695868">
    <property type="protein sequence ID" value="CBX28649.1"/>
    <property type="molecule type" value="Genomic_DNA"/>
</dbReference>
<dbReference type="InterPro" id="IPR016425">
    <property type="entry name" value="IspG_bac"/>
</dbReference>
<dbReference type="PANTHER" id="PTHR30454:SF0">
    <property type="entry name" value="4-HYDROXY-3-METHYLBUT-2-EN-1-YL DIPHOSPHATE SYNTHASE (FERREDOXIN), CHLOROPLASTIC"/>
    <property type="match status" value="1"/>
</dbReference>
<keyword evidence="8" id="KW-1133">Transmembrane helix</keyword>
<accession>E1YDK5</accession>
<dbReference type="GO" id="GO:0046429">
    <property type="term" value="F:4-hydroxy-3-methylbut-2-en-1-yl diphosphate synthase activity (ferredoxin)"/>
    <property type="evidence" value="ECO:0007669"/>
    <property type="project" value="UniProtKB-UniRule"/>
</dbReference>
<feature type="domain" description="IspG TIM-barrel" evidence="9">
    <location>
        <begin position="34"/>
        <end position="273"/>
    </location>
</feature>
<dbReference type="GO" id="GO:0141197">
    <property type="term" value="F:4-hydroxy-3-methylbut-2-enyl-diphosphate synthase activity (flavodoxin)"/>
    <property type="evidence" value="ECO:0007669"/>
    <property type="project" value="UniProtKB-EC"/>
</dbReference>
<sequence length="382" mass="41318">MGGNRSALCVVRYSIIAIYFWLHFMPFQIQRKNTRQVSVGGVKVGGMSPVSVQSMTNTFTSDIKATVAQIKRLEQAGCEIVRVAVPDKESAAAISSIKKRISIPLIADIHFDYQLAVASAEAGADGLRLNPGNIGGTKKIQKVVDCAKKYNIPIRIGVNAGSLEKDLLKKYNGATPGAMVESAIRNIEILRSLDFHEIKISIKASDVFRTVQAYRLLSQKTDFPLHVGVTEAGALFPGLVKSSLGIGMLLAEGIGDTIRVSLTRDPVEEIRAGYEILKALEIRKRGPEIISCPTCGRCNINLFEIVERVEKELLLSTSSIKIAVMGCVVNGPGEAKEADIGVAGGNGTGILFKKGRVVKKFPQQMLVDVLLEEVAKASERIK</sequence>
<dbReference type="FunFam" id="3.20.20.20:FF:000001">
    <property type="entry name" value="4-hydroxy-3-methylbut-2-en-1-yl diphosphate synthase (flavodoxin)"/>
    <property type="match status" value="1"/>
</dbReference>
<dbReference type="PIRSF" id="PIRSF004640">
    <property type="entry name" value="IspG"/>
    <property type="match status" value="1"/>
</dbReference>
<evidence type="ECO:0000259" key="10">
    <source>
        <dbReference type="Pfam" id="PF26540"/>
    </source>
</evidence>
<proteinExistence type="inferred from homology"/>
<evidence type="ECO:0000256" key="4">
    <source>
        <dbReference type="ARBA" id="ARBA00023004"/>
    </source>
</evidence>
<keyword evidence="1 7" id="KW-0004">4Fe-4S</keyword>
<keyword evidence="2 7" id="KW-0479">Metal-binding</keyword>
<dbReference type="SUPFAM" id="SSF51717">
    <property type="entry name" value="Dihydropteroate synthetase-like"/>
    <property type="match status" value="1"/>
</dbReference>
<feature type="binding site" evidence="7">
    <location>
        <position position="292"/>
    </location>
    <ligand>
        <name>[4Fe-4S] cluster</name>
        <dbReference type="ChEBI" id="CHEBI:49883"/>
    </ligand>
</feature>
<feature type="binding site" evidence="7">
    <location>
        <position position="334"/>
    </location>
    <ligand>
        <name>[4Fe-4S] cluster</name>
        <dbReference type="ChEBI" id="CHEBI:49883"/>
    </ligand>
</feature>
<evidence type="ECO:0000256" key="5">
    <source>
        <dbReference type="ARBA" id="ARBA00023014"/>
    </source>
</evidence>
<comment type="function">
    <text evidence="7">Converts 2C-methyl-D-erythritol 2,4-cyclodiphosphate (ME-2,4cPP) into 1-hydroxy-2-methyl-2-(E)-butenyl 4-diphosphate.</text>
</comment>
<dbReference type="PANTHER" id="PTHR30454">
    <property type="entry name" value="4-HYDROXY-3-METHYLBUT-2-EN-1-YL DIPHOSPHATE SYNTHASE"/>
    <property type="match status" value="1"/>
</dbReference>
<dbReference type="EC" id="1.17.7.3" evidence="7"/>
<dbReference type="UniPathway" id="UPA00056">
    <property type="reaction ID" value="UER00096"/>
</dbReference>
<dbReference type="GO" id="GO:0016114">
    <property type="term" value="P:terpenoid biosynthetic process"/>
    <property type="evidence" value="ECO:0007669"/>
    <property type="project" value="InterPro"/>
</dbReference>
<comment type="catalytic activity">
    <reaction evidence="7">
        <text>(2E)-4-hydroxy-3-methylbut-2-enyl diphosphate + oxidized [flavodoxin] + H2O + 2 H(+) = 2-C-methyl-D-erythritol 2,4-cyclic diphosphate + reduced [flavodoxin]</text>
        <dbReference type="Rhea" id="RHEA:43604"/>
        <dbReference type="Rhea" id="RHEA-COMP:10622"/>
        <dbReference type="Rhea" id="RHEA-COMP:10623"/>
        <dbReference type="ChEBI" id="CHEBI:15377"/>
        <dbReference type="ChEBI" id="CHEBI:15378"/>
        <dbReference type="ChEBI" id="CHEBI:57618"/>
        <dbReference type="ChEBI" id="CHEBI:58210"/>
        <dbReference type="ChEBI" id="CHEBI:58483"/>
        <dbReference type="ChEBI" id="CHEBI:128753"/>
        <dbReference type="EC" id="1.17.7.3"/>
    </reaction>
</comment>
<dbReference type="GO" id="GO:0019288">
    <property type="term" value="P:isopentenyl diphosphate biosynthetic process, methylerythritol 4-phosphate pathway"/>
    <property type="evidence" value="ECO:0007669"/>
    <property type="project" value="UniProtKB-UniRule"/>
</dbReference>
<keyword evidence="4 7" id="KW-0408">Iron</keyword>
<evidence type="ECO:0000256" key="2">
    <source>
        <dbReference type="ARBA" id="ARBA00022723"/>
    </source>
</evidence>
<dbReference type="InterPro" id="IPR004588">
    <property type="entry name" value="IspG_bac-typ"/>
</dbReference>
<keyword evidence="3 7" id="KW-0560">Oxidoreductase</keyword>
<keyword evidence="8" id="KW-0812">Transmembrane</keyword>
<organism evidence="11">
    <name type="scientific">uncultured Desulfobacterium sp</name>
    <dbReference type="NCBI Taxonomy" id="201089"/>
    <lineage>
        <taxon>Bacteria</taxon>
        <taxon>Pseudomonadati</taxon>
        <taxon>Thermodesulfobacteriota</taxon>
        <taxon>Desulfobacteria</taxon>
        <taxon>Desulfobacterales</taxon>
        <taxon>Desulfobacteriaceae</taxon>
        <taxon>Desulfobacterium</taxon>
        <taxon>environmental samples</taxon>
    </lineage>
</organism>
<dbReference type="SUPFAM" id="SSF56014">
    <property type="entry name" value="Nitrite and sulphite reductase 4Fe-4S domain-like"/>
    <property type="match status" value="1"/>
</dbReference>